<dbReference type="GO" id="GO:0004823">
    <property type="term" value="F:leucine-tRNA ligase activity"/>
    <property type="evidence" value="ECO:0007669"/>
    <property type="project" value="UniProtKB-EC"/>
</dbReference>
<name>A0ABR0M2R2_9PEZI</name>
<dbReference type="EC" id="6.1.1.4" evidence="3"/>
<organism evidence="3 4">
    <name type="scientific">Cryomyces antarcticus</name>
    <dbReference type="NCBI Taxonomy" id="329879"/>
    <lineage>
        <taxon>Eukaryota</taxon>
        <taxon>Fungi</taxon>
        <taxon>Dikarya</taxon>
        <taxon>Ascomycota</taxon>
        <taxon>Pezizomycotina</taxon>
        <taxon>Dothideomycetes</taxon>
        <taxon>Dothideomycetes incertae sedis</taxon>
        <taxon>Cryomyces</taxon>
    </lineage>
</organism>
<reference evidence="3 4" key="1">
    <citation type="submission" date="2023-08" db="EMBL/GenBank/DDBJ databases">
        <title>Black Yeasts Isolated from many extreme environments.</title>
        <authorList>
            <person name="Coleine C."/>
            <person name="Stajich J.E."/>
            <person name="Selbmann L."/>
        </authorList>
    </citation>
    <scope>NUCLEOTIDE SEQUENCE [LARGE SCALE GENOMIC DNA]</scope>
    <source>
        <strain evidence="3 4">CCFEE 536</strain>
    </source>
</reference>
<evidence type="ECO:0000256" key="1">
    <source>
        <dbReference type="ARBA" id="ARBA00005594"/>
    </source>
</evidence>
<proteinExistence type="inferred from homology"/>
<evidence type="ECO:0000313" key="4">
    <source>
        <dbReference type="Proteomes" id="UP001357485"/>
    </source>
</evidence>
<comment type="similarity">
    <text evidence="1">Belongs to the class-I aminoacyl-tRNA synthetase family.</text>
</comment>
<dbReference type="InterPro" id="IPR014729">
    <property type="entry name" value="Rossmann-like_a/b/a_fold"/>
</dbReference>
<comment type="catalytic activity">
    <reaction evidence="2">
        <text>tRNA(Leu) + L-leucine + ATP = L-leucyl-tRNA(Leu) + AMP + diphosphate</text>
        <dbReference type="Rhea" id="RHEA:11688"/>
        <dbReference type="Rhea" id="RHEA-COMP:9613"/>
        <dbReference type="Rhea" id="RHEA-COMP:9622"/>
        <dbReference type="ChEBI" id="CHEBI:30616"/>
        <dbReference type="ChEBI" id="CHEBI:33019"/>
        <dbReference type="ChEBI" id="CHEBI:57427"/>
        <dbReference type="ChEBI" id="CHEBI:78442"/>
        <dbReference type="ChEBI" id="CHEBI:78494"/>
        <dbReference type="ChEBI" id="CHEBI:456215"/>
        <dbReference type="EC" id="6.1.1.4"/>
    </reaction>
</comment>
<dbReference type="PANTHER" id="PTHR45794:SF1">
    <property type="entry name" value="LEUCINE--TRNA LIGASE, CYTOPLASMIC"/>
    <property type="match status" value="1"/>
</dbReference>
<evidence type="ECO:0000313" key="3">
    <source>
        <dbReference type="EMBL" id="KAK5275579.1"/>
    </source>
</evidence>
<evidence type="ECO:0000256" key="2">
    <source>
        <dbReference type="ARBA" id="ARBA00047469"/>
    </source>
</evidence>
<dbReference type="InterPro" id="IPR004493">
    <property type="entry name" value="Leu-tRNA-synth_Ia_arc/euk"/>
</dbReference>
<keyword evidence="3" id="KW-0030">Aminoacyl-tRNA synthetase</keyword>
<dbReference type="PANTHER" id="PTHR45794">
    <property type="entry name" value="LEUCYL-TRNA SYNTHETASE"/>
    <property type="match status" value="1"/>
</dbReference>
<keyword evidence="3" id="KW-0436">Ligase</keyword>
<sequence>IFGKELGPANVKPEQMTLEVWDYVFCRSEDVDTDIPKSTLESLRRNFEYWYPLEARHCSACSSNS</sequence>
<gene>
    <name evidence="3" type="primary">CDC60_5</name>
    <name evidence="3" type="ORF">LTR16_012341</name>
</gene>
<dbReference type="Gene3D" id="3.40.50.620">
    <property type="entry name" value="HUPs"/>
    <property type="match status" value="1"/>
</dbReference>
<dbReference type="Proteomes" id="UP001357485">
    <property type="component" value="Unassembled WGS sequence"/>
</dbReference>
<keyword evidence="4" id="KW-1185">Reference proteome</keyword>
<accession>A0ABR0M2R2</accession>
<feature type="non-terminal residue" evidence="3">
    <location>
        <position position="1"/>
    </location>
</feature>
<dbReference type="EMBL" id="JAVRRA010004344">
    <property type="protein sequence ID" value="KAK5275579.1"/>
    <property type="molecule type" value="Genomic_DNA"/>
</dbReference>
<protein>
    <submittedName>
        <fullName evidence="3">Cytosolic leucyl tRNA synthetase</fullName>
        <ecNumber evidence="3">6.1.1.4</ecNumber>
    </submittedName>
</protein>
<comment type="caution">
    <text evidence="3">The sequence shown here is derived from an EMBL/GenBank/DDBJ whole genome shotgun (WGS) entry which is preliminary data.</text>
</comment>